<evidence type="ECO:0000256" key="1">
    <source>
        <dbReference type="SAM" id="MobiDB-lite"/>
    </source>
</evidence>
<protein>
    <submittedName>
        <fullName evidence="3">Uncharacterized protein</fullName>
    </submittedName>
</protein>
<feature type="transmembrane region" description="Helical" evidence="2">
    <location>
        <begin position="108"/>
        <end position="134"/>
    </location>
</feature>
<keyword evidence="2" id="KW-0812">Transmembrane</keyword>
<reference evidence="3" key="1">
    <citation type="submission" date="2020-07" db="EMBL/GenBank/DDBJ databases">
        <authorList>
            <person name="Lin J."/>
        </authorList>
    </citation>
    <scope>NUCLEOTIDE SEQUENCE</scope>
</reference>
<proteinExistence type="predicted"/>
<feature type="region of interest" description="Disordered" evidence="1">
    <location>
        <begin position="61"/>
        <end position="89"/>
    </location>
</feature>
<keyword evidence="2" id="KW-0472">Membrane</keyword>
<name>A0A6V7QVU8_ANACO</name>
<keyword evidence="2" id="KW-1133">Transmembrane helix</keyword>
<feature type="compositionally biased region" description="Pro residues" evidence="1">
    <location>
        <begin position="71"/>
        <end position="82"/>
    </location>
</feature>
<sequence length="135" mass="14713">MAISKLITTTLTLLPPPPHHHPHTSHIRRRLVDRVPVPVPTAADLRRRQLLPSSATALRSDRLRLPSSSPQLPPYSYSPPPTLTRASAPRPDPPLLPFYYKHPLVPSAAAVAVASATVTCMGAILLAIFVAFVLW</sequence>
<dbReference type="AlphaFoldDB" id="A0A6V7QVU8"/>
<dbReference type="EMBL" id="CAJEUB010000028">
    <property type="protein sequence ID" value="CAD1846961.1"/>
    <property type="molecule type" value="Genomic_DNA"/>
</dbReference>
<gene>
    <name evidence="3" type="ORF">CB5_LOCUS30172</name>
</gene>
<evidence type="ECO:0000313" key="3">
    <source>
        <dbReference type="EMBL" id="CAD1846961.1"/>
    </source>
</evidence>
<evidence type="ECO:0000256" key="2">
    <source>
        <dbReference type="SAM" id="Phobius"/>
    </source>
</evidence>
<accession>A0A6V7QVU8</accession>
<organism evidence="3">
    <name type="scientific">Ananas comosus var. bracteatus</name>
    <name type="common">red pineapple</name>
    <dbReference type="NCBI Taxonomy" id="296719"/>
    <lineage>
        <taxon>Eukaryota</taxon>
        <taxon>Viridiplantae</taxon>
        <taxon>Streptophyta</taxon>
        <taxon>Embryophyta</taxon>
        <taxon>Tracheophyta</taxon>
        <taxon>Spermatophyta</taxon>
        <taxon>Magnoliopsida</taxon>
        <taxon>Liliopsida</taxon>
        <taxon>Poales</taxon>
        <taxon>Bromeliaceae</taxon>
        <taxon>Bromelioideae</taxon>
        <taxon>Ananas</taxon>
    </lineage>
</organism>